<comment type="caution">
    <text evidence="1">The sequence shown here is derived from an EMBL/GenBank/DDBJ whole genome shotgun (WGS) entry which is preliminary data.</text>
</comment>
<reference evidence="1 2" key="1">
    <citation type="journal article" date="2019" name="Commun. Biol.">
        <title>The bagworm genome reveals a unique fibroin gene that provides high tensile strength.</title>
        <authorList>
            <person name="Kono N."/>
            <person name="Nakamura H."/>
            <person name="Ohtoshi R."/>
            <person name="Tomita M."/>
            <person name="Numata K."/>
            <person name="Arakawa K."/>
        </authorList>
    </citation>
    <scope>NUCLEOTIDE SEQUENCE [LARGE SCALE GENOMIC DNA]</scope>
</reference>
<proteinExistence type="predicted"/>
<dbReference type="EMBL" id="BGZK01000226">
    <property type="protein sequence ID" value="GBP29942.1"/>
    <property type="molecule type" value="Genomic_DNA"/>
</dbReference>
<name>A0A4C1UVC9_EUMVA</name>
<dbReference type="AlphaFoldDB" id="A0A4C1UVC9"/>
<evidence type="ECO:0000313" key="1">
    <source>
        <dbReference type="EMBL" id="GBP29942.1"/>
    </source>
</evidence>
<keyword evidence="2" id="KW-1185">Reference proteome</keyword>
<accession>A0A4C1UVC9</accession>
<organism evidence="1 2">
    <name type="scientific">Eumeta variegata</name>
    <name type="common">Bagworm moth</name>
    <name type="synonym">Eumeta japonica</name>
    <dbReference type="NCBI Taxonomy" id="151549"/>
    <lineage>
        <taxon>Eukaryota</taxon>
        <taxon>Metazoa</taxon>
        <taxon>Ecdysozoa</taxon>
        <taxon>Arthropoda</taxon>
        <taxon>Hexapoda</taxon>
        <taxon>Insecta</taxon>
        <taxon>Pterygota</taxon>
        <taxon>Neoptera</taxon>
        <taxon>Endopterygota</taxon>
        <taxon>Lepidoptera</taxon>
        <taxon>Glossata</taxon>
        <taxon>Ditrysia</taxon>
        <taxon>Tineoidea</taxon>
        <taxon>Psychidae</taxon>
        <taxon>Oiketicinae</taxon>
        <taxon>Eumeta</taxon>
    </lineage>
</organism>
<dbReference type="Proteomes" id="UP000299102">
    <property type="component" value="Unassembled WGS sequence"/>
</dbReference>
<sequence length="166" mass="18697">MRSHQLNVQRRFQKRFLIPDSVVGAAITKVIESFEALKRYRSAPRALNSPKRTPLAIVRGGKAFNRKFSRRAISAVYTEPDLTLYRGRSDSCVYTHRDAISQAAPKGVMKLATSGGGLRFTVTICWNYTLPPTKVAKPLAAFLHINQIDMEFFIATTSLRPLVRPF</sequence>
<evidence type="ECO:0000313" key="2">
    <source>
        <dbReference type="Proteomes" id="UP000299102"/>
    </source>
</evidence>
<gene>
    <name evidence="1" type="ORF">EVAR_18422_1</name>
</gene>
<protein>
    <submittedName>
        <fullName evidence="1">Uncharacterized protein</fullName>
    </submittedName>
</protein>